<feature type="region of interest" description="Disordered" evidence="4">
    <location>
        <begin position="35"/>
        <end position="72"/>
    </location>
</feature>
<evidence type="ECO:0000313" key="6">
    <source>
        <dbReference type="EMBL" id="CAD7438491.1"/>
    </source>
</evidence>
<name>A0A7R9ENY5_9NEOP</name>
<keyword evidence="1" id="KW-0479">Metal-binding</keyword>
<evidence type="ECO:0000256" key="4">
    <source>
        <dbReference type="SAM" id="MobiDB-lite"/>
    </source>
</evidence>
<dbReference type="InterPro" id="IPR011992">
    <property type="entry name" value="EF-hand-dom_pair"/>
</dbReference>
<evidence type="ECO:0000256" key="1">
    <source>
        <dbReference type="ARBA" id="ARBA00022723"/>
    </source>
</evidence>
<feature type="region of interest" description="Disordered" evidence="4">
    <location>
        <begin position="359"/>
        <end position="378"/>
    </location>
</feature>
<dbReference type="SUPFAM" id="SSF47473">
    <property type="entry name" value="EF-hand"/>
    <property type="match status" value="1"/>
</dbReference>
<dbReference type="PANTHER" id="PTHR23055:SF60">
    <property type="entry name" value="CALAXIN"/>
    <property type="match status" value="1"/>
</dbReference>
<evidence type="ECO:0000259" key="5">
    <source>
        <dbReference type="PROSITE" id="PS50222"/>
    </source>
</evidence>
<keyword evidence="3" id="KW-0106">Calcium</keyword>
<feature type="compositionally biased region" description="Basic residues" evidence="4">
    <location>
        <begin position="53"/>
        <end position="62"/>
    </location>
</feature>
<evidence type="ECO:0000256" key="2">
    <source>
        <dbReference type="ARBA" id="ARBA00022737"/>
    </source>
</evidence>
<dbReference type="Gene3D" id="1.10.238.10">
    <property type="entry name" value="EF-hand"/>
    <property type="match status" value="1"/>
</dbReference>
<evidence type="ECO:0000256" key="3">
    <source>
        <dbReference type="ARBA" id="ARBA00022837"/>
    </source>
</evidence>
<protein>
    <recommendedName>
        <fullName evidence="5">EF-hand domain-containing protein</fullName>
    </recommendedName>
</protein>
<dbReference type="SMART" id="SM00054">
    <property type="entry name" value="EFh"/>
    <property type="match status" value="2"/>
</dbReference>
<dbReference type="PANTHER" id="PTHR23055">
    <property type="entry name" value="CALCIUM BINDING PROTEINS"/>
    <property type="match status" value="1"/>
</dbReference>
<dbReference type="EMBL" id="OD564468">
    <property type="protein sequence ID" value="CAD7438491.1"/>
    <property type="molecule type" value="Genomic_DNA"/>
</dbReference>
<organism evidence="6">
    <name type="scientific">Timema bartmani</name>
    <dbReference type="NCBI Taxonomy" id="61472"/>
    <lineage>
        <taxon>Eukaryota</taxon>
        <taxon>Metazoa</taxon>
        <taxon>Ecdysozoa</taxon>
        <taxon>Arthropoda</taxon>
        <taxon>Hexapoda</taxon>
        <taxon>Insecta</taxon>
        <taxon>Pterygota</taxon>
        <taxon>Neoptera</taxon>
        <taxon>Polyneoptera</taxon>
        <taxon>Phasmatodea</taxon>
        <taxon>Timematodea</taxon>
        <taxon>Timematoidea</taxon>
        <taxon>Timematidae</taxon>
        <taxon>Timema</taxon>
    </lineage>
</organism>
<sequence length="378" mass="41686">MSASAPVHQRVGGGTMLIKSVSIFLASGRKASVAGKSRTTAAGVGDGSTSGGGKRKGGKARRMMGDDTTKMSTVTKCSPKMIESLKKRTHFTSWFDNQTWGRDVFLGKAELNAPEFGSEIVRLVTRLLRLASCNPTRFHHPCFSFHASVCLEMSSREVLAAGVAAAIVILRREKKRKCREFWMSQQEIEALCHVYRKLVSNNSLNITSVSGSVTTGAVTATSTGMSPSVSVYEGLDRIVFRDLLHNTFDLVTEEVLMDRIFCAFDRCNLGVIRLEEWVTGLSVFLRGTFEERTTFCFLVYDLNSDGFISRDEMFHLLSRSPHQPDQINTEEDYAELTSTNGILPTCPLMVESCTTETTSDGRRTVLEGGWGNNNNKAT</sequence>
<accession>A0A7R9ENY5</accession>
<feature type="domain" description="EF-hand" evidence="5">
    <location>
        <begin position="288"/>
        <end position="323"/>
    </location>
</feature>
<dbReference type="InterPro" id="IPR002048">
    <property type="entry name" value="EF_hand_dom"/>
</dbReference>
<keyword evidence="2" id="KW-0677">Repeat</keyword>
<feature type="domain" description="EF-hand" evidence="5">
    <location>
        <begin position="252"/>
        <end position="287"/>
    </location>
</feature>
<dbReference type="PROSITE" id="PS50222">
    <property type="entry name" value="EF_HAND_2"/>
    <property type="match status" value="2"/>
</dbReference>
<proteinExistence type="predicted"/>
<reference evidence="6" key="1">
    <citation type="submission" date="2020-11" db="EMBL/GenBank/DDBJ databases">
        <authorList>
            <person name="Tran Van P."/>
        </authorList>
    </citation>
    <scope>NUCLEOTIDE SEQUENCE</scope>
</reference>
<gene>
    <name evidence="6" type="ORF">TBIB3V08_LOCUS1080</name>
</gene>
<dbReference type="InterPro" id="IPR018247">
    <property type="entry name" value="EF_Hand_1_Ca_BS"/>
</dbReference>
<dbReference type="GO" id="GO:0005509">
    <property type="term" value="F:calcium ion binding"/>
    <property type="evidence" value="ECO:0007669"/>
    <property type="project" value="InterPro"/>
</dbReference>
<dbReference type="AlphaFoldDB" id="A0A7R9ENY5"/>
<dbReference type="PROSITE" id="PS00018">
    <property type="entry name" value="EF_HAND_1"/>
    <property type="match status" value="1"/>
</dbReference>
<dbReference type="InterPro" id="IPR028846">
    <property type="entry name" value="Recoverin"/>
</dbReference>